<protein>
    <submittedName>
        <fullName evidence="1">Methionine aminopeptidase</fullName>
        <ecNumber evidence="1">3.4.11.18</ecNumber>
    </submittedName>
</protein>
<sequence length="36" mass="3902">MNVDITLSKNGFIADSSKMYVLEAAGIEAKRLVNTT</sequence>
<gene>
    <name evidence="1" type="ORF">MNBD_GAMMA10-971</name>
</gene>
<reference evidence="1" key="1">
    <citation type="submission" date="2018-06" db="EMBL/GenBank/DDBJ databases">
        <authorList>
            <person name="Zhirakovskaya E."/>
        </authorList>
    </citation>
    <scope>NUCLEOTIDE SEQUENCE</scope>
</reference>
<dbReference type="EC" id="3.4.11.18" evidence="1"/>
<dbReference type="GO" id="GO:0004239">
    <property type="term" value="F:initiator methionyl aminopeptidase activity"/>
    <property type="evidence" value="ECO:0007669"/>
    <property type="project" value="UniProtKB-EC"/>
</dbReference>
<dbReference type="EMBL" id="UOFJ01000641">
    <property type="protein sequence ID" value="VAW72104.1"/>
    <property type="molecule type" value="Genomic_DNA"/>
</dbReference>
<proteinExistence type="predicted"/>
<keyword evidence="1" id="KW-0645">Protease</keyword>
<accession>A0A3B0YTA1</accession>
<feature type="non-terminal residue" evidence="1">
    <location>
        <position position="36"/>
    </location>
</feature>
<keyword evidence="1" id="KW-0378">Hydrolase</keyword>
<organism evidence="1">
    <name type="scientific">hydrothermal vent metagenome</name>
    <dbReference type="NCBI Taxonomy" id="652676"/>
    <lineage>
        <taxon>unclassified sequences</taxon>
        <taxon>metagenomes</taxon>
        <taxon>ecological metagenomes</taxon>
    </lineage>
</organism>
<evidence type="ECO:0000313" key="1">
    <source>
        <dbReference type="EMBL" id="VAW72104.1"/>
    </source>
</evidence>
<dbReference type="AlphaFoldDB" id="A0A3B0YTA1"/>
<keyword evidence="1" id="KW-0031">Aminopeptidase</keyword>
<name>A0A3B0YTA1_9ZZZZ</name>